<dbReference type="CDD" id="cd22908">
    <property type="entry name" value="HFD_NFYC-like"/>
    <property type="match status" value="1"/>
</dbReference>
<keyword evidence="2" id="KW-0805">Transcription regulation</keyword>
<dbReference type="Pfam" id="PF00808">
    <property type="entry name" value="CBFD_NFYB_HMF"/>
    <property type="match status" value="1"/>
</dbReference>
<gene>
    <name evidence="10" type="ORF">DEO72_LG1g709</name>
</gene>
<proteinExistence type="inferred from homology"/>
<dbReference type="GO" id="GO:0046982">
    <property type="term" value="F:protein heterodimerization activity"/>
    <property type="evidence" value="ECO:0007669"/>
    <property type="project" value="InterPro"/>
</dbReference>
<keyword evidence="6" id="KW-0539">Nucleus</keyword>
<dbReference type="Gramene" id="Vigun06g165000.2.v1.2">
    <property type="protein sequence ID" value="Vigun06g165000.2.v1.2.CDS.1"/>
    <property type="gene ID" value="Vigun06g165000.v1.2"/>
</dbReference>
<comment type="subcellular location">
    <subcellularLocation>
        <location evidence="1">Nucleus</location>
    </subcellularLocation>
</comment>
<dbReference type="Gramene" id="Vigun06g165000.4.v1.2">
    <property type="protein sequence ID" value="Vigun06g165000.4.v1.2.CDS.1"/>
    <property type="gene ID" value="Vigun06g165000.v1.2"/>
</dbReference>
<dbReference type="OrthoDB" id="1428965at2759"/>
<dbReference type="GO" id="GO:0000978">
    <property type="term" value="F:RNA polymerase II cis-regulatory region sequence-specific DNA binding"/>
    <property type="evidence" value="ECO:0007669"/>
    <property type="project" value="TreeGrafter"/>
</dbReference>
<feature type="compositionally biased region" description="Pro residues" evidence="8">
    <location>
        <begin position="192"/>
        <end position="207"/>
    </location>
</feature>
<feature type="region of interest" description="Disordered" evidence="8">
    <location>
        <begin position="1"/>
        <end position="48"/>
    </location>
</feature>
<dbReference type="Gramene" id="Vigun06g165000.1.v1.2">
    <property type="protein sequence ID" value="Vigun06g165000.1.v1.2.CDS.1"/>
    <property type="gene ID" value="Vigun06g165000.v1.2"/>
</dbReference>
<dbReference type="Proteomes" id="UP000501690">
    <property type="component" value="Linkage Group LG1"/>
</dbReference>
<dbReference type="GO" id="GO:0005634">
    <property type="term" value="C:nucleus"/>
    <property type="evidence" value="ECO:0007669"/>
    <property type="project" value="UniProtKB-SubCell"/>
</dbReference>
<dbReference type="InterPro" id="IPR050568">
    <property type="entry name" value="Transcr_DNA_Rep_Reg"/>
</dbReference>
<dbReference type="AlphaFoldDB" id="A0A4D6KN96"/>
<evidence type="ECO:0000256" key="1">
    <source>
        <dbReference type="ARBA" id="ARBA00004123"/>
    </source>
</evidence>
<keyword evidence="4" id="KW-0010">Activator</keyword>
<feature type="compositionally biased region" description="Low complexity" evidence="8">
    <location>
        <begin position="24"/>
        <end position="37"/>
    </location>
</feature>
<organism evidence="10 11">
    <name type="scientific">Vigna unguiculata</name>
    <name type="common">Cowpea</name>
    <dbReference type="NCBI Taxonomy" id="3917"/>
    <lineage>
        <taxon>Eukaryota</taxon>
        <taxon>Viridiplantae</taxon>
        <taxon>Streptophyta</taxon>
        <taxon>Embryophyta</taxon>
        <taxon>Tracheophyta</taxon>
        <taxon>Spermatophyta</taxon>
        <taxon>Magnoliopsida</taxon>
        <taxon>eudicotyledons</taxon>
        <taxon>Gunneridae</taxon>
        <taxon>Pentapetalae</taxon>
        <taxon>rosids</taxon>
        <taxon>fabids</taxon>
        <taxon>Fabales</taxon>
        <taxon>Fabaceae</taxon>
        <taxon>Papilionoideae</taxon>
        <taxon>50 kb inversion clade</taxon>
        <taxon>NPAAA clade</taxon>
        <taxon>indigoferoid/millettioid clade</taxon>
        <taxon>Phaseoleae</taxon>
        <taxon>Vigna</taxon>
    </lineage>
</organism>
<name>A0A4D6KN96_VIGUN</name>
<dbReference type="FunFam" id="1.10.20.10:FF:000006">
    <property type="entry name" value="Nuclear transcription factor Y subunit gamma"/>
    <property type="match status" value="1"/>
</dbReference>
<evidence type="ECO:0000256" key="2">
    <source>
        <dbReference type="ARBA" id="ARBA00023015"/>
    </source>
</evidence>
<evidence type="ECO:0000256" key="5">
    <source>
        <dbReference type="ARBA" id="ARBA00023163"/>
    </source>
</evidence>
<dbReference type="Gene3D" id="1.10.20.10">
    <property type="entry name" value="Histone, subunit A"/>
    <property type="match status" value="1"/>
</dbReference>
<dbReference type="PANTHER" id="PTHR10252">
    <property type="entry name" value="HISTONE-LIKE TRANSCRIPTION FACTOR CCAAT-RELATED"/>
    <property type="match status" value="1"/>
</dbReference>
<keyword evidence="5" id="KW-0804">Transcription</keyword>
<comment type="similarity">
    <text evidence="7">Belongs to the NFYC/HAP5 subunit family.</text>
</comment>
<reference evidence="10 11" key="1">
    <citation type="submission" date="2019-04" db="EMBL/GenBank/DDBJ databases">
        <title>An improved genome assembly and genetic linkage map for asparagus bean, Vigna unguiculata ssp. sesquipedialis.</title>
        <authorList>
            <person name="Xia Q."/>
            <person name="Zhang R."/>
            <person name="Dong Y."/>
        </authorList>
    </citation>
    <scope>NUCLEOTIDE SEQUENCE [LARGE SCALE GENOMIC DNA]</scope>
    <source>
        <tissue evidence="10">Leaf</tissue>
    </source>
</reference>
<protein>
    <submittedName>
        <fullName evidence="10">Nuclear transcription factor Y</fullName>
    </submittedName>
</protein>
<evidence type="ECO:0000259" key="9">
    <source>
        <dbReference type="Pfam" id="PF00808"/>
    </source>
</evidence>
<feature type="domain" description="Transcription factor CBF/NF-Y/archaeal histone" evidence="9">
    <location>
        <begin position="88"/>
        <end position="151"/>
    </location>
</feature>
<dbReference type="Gramene" id="Vigun06g165000.3.v1.2">
    <property type="protein sequence ID" value="Vigun06g165000.3.v1.2.CDS.1"/>
    <property type="gene ID" value="Vigun06g165000.v1.2"/>
</dbReference>
<dbReference type="GO" id="GO:0000981">
    <property type="term" value="F:DNA-binding transcription factor activity, RNA polymerase II-specific"/>
    <property type="evidence" value="ECO:0007669"/>
    <property type="project" value="TreeGrafter"/>
</dbReference>
<evidence type="ECO:0000256" key="4">
    <source>
        <dbReference type="ARBA" id="ARBA00023159"/>
    </source>
</evidence>
<dbReference type="InterPro" id="IPR003958">
    <property type="entry name" value="CBFA_NFYB_domain"/>
</dbReference>
<accession>A0A4D6KN96</accession>
<evidence type="ECO:0000313" key="10">
    <source>
        <dbReference type="EMBL" id="QCD77087.1"/>
    </source>
</evidence>
<sequence length="223" mass="24648">MEQNQHGQPGKGIGSAPAQEAHNKNQNQSNPNNPPIQTVGSSVPSSYGLRCNYRHQQQQDQMEEKVKSFWAQQRKEIEESTDIRSQHSVPLSRIKKIMKTDPDVKLVAAETPVVFSKACELFIMELTMKAWANAEDNNRRTIKKCDIASAIAKTDVFDFLDDIAPLPGNHKNTVMDPLVAGNAPTPTQNVPYMPPPQHVAGPPPPYVAPTTLHQQNPPPSSDD</sequence>
<evidence type="ECO:0000256" key="8">
    <source>
        <dbReference type="SAM" id="MobiDB-lite"/>
    </source>
</evidence>
<keyword evidence="11" id="KW-1185">Reference proteome</keyword>
<evidence type="ECO:0000256" key="7">
    <source>
        <dbReference type="ARBA" id="ARBA00038129"/>
    </source>
</evidence>
<dbReference type="EMBL" id="CP039345">
    <property type="protein sequence ID" value="QCD77087.1"/>
    <property type="molecule type" value="Genomic_DNA"/>
</dbReference>
<dbReference type="InterPro" id="IPR009072">
    <property type="entry name" value="Histone-fold"/>
</dbReference>
<evidence type="ECO:0000256" key="3">
    <source>
        <dbReference type="ARBA" id="ARBA00023125"/>
    </source>
</evidence>
<evidence type="ECO:0000256" key="6">
    <source>
        <dbReference type="ARBA" id="ARBA00023242"/>
    </source>
</evidence>
<dbReference type="PANTHER" id="PTHR10252:SF8">
    <property type="entry name" value="NUCLEAR TRANSCRIPTION FACTOR Y SUBUNIT GAMMA"/>
    <property type="match status" value="1"/>
</dbReference>
<evidence type="ECO:0000313" key="11">
    <source>
        <dbReference type="Proteomes" id="UP000501690"/>
    </source>
</evidence>
<dbReference type="SUPFAM" id="SSF47113">
    <property type="entry name" value="Histone-fold"/>
    <property type="match status" value="1"/>
</dbReference>
<feature type="region of interest" description="Disordered" evidence="8">
    <location>
        <begin position="175"/>
        <end position="223"/>
    </location>
</feature>
<keyword evidence="3" id="KW-0238">DNA-binding</keyword>